<dbReference type="AlphaFoldDB" id="A0A644STQ2"/>
<evidence type="ECO:0000313" key="1">
    <source>
        <dbReference type="EMBL" id="MPL57993.1"/>
    </source>
</evidence>
<name>A0A644STQ2_9ZZZZ</name>
<organism evidence="1">
    <name type="scientific">bioreactor metagenome</name>
    <dbReference type="NCBI Taxonomy" id="1076179"/>
    <lineage>
        <taxon>unclassified sequences</taxon>
        <taxon>metagenomes</taxon>
        <taxon>ecological metagenomes</taxon>
    </lineage>
</organism>
<gene>
    <name evidence="1" type="ORF">SDC9_03518</name>
</gene>
<reference evidence="1" key="1">
    <citation type="submission" date="2019-08" db="EMBL/GenBank/DDBJ databases">
        <authorList>
            <person name="Kucharzyk K."/>
            <person name="Murdoch R.W."/>
            <person name="Higgins S."/>
            <person name="Loffler F."/>
        </authorList>
    </citation>
    <scope>NUCLEOTIDE SEQUENCE</scope>
</reference>
<protein>
    <submittedName>
        <fullName evidence="1">Uncharacterized protein</fullName>
    </submittedName>
</protein>
<accession>A0A644STQ2</accession>
<comment type="caution">
    <text evidence="1">The sequence shown here is derived from an EMBL/GenBank/DDBJ whole genome shotgun (WGS) entry which is preliminary data.</text>
</comment>
<proteinExistence type="predicted"/>
<dbReference type="EMBL" id="VSSQ01000006">
    <property type="protein sequence ID" value="MPL57993.1"/>
    <property type="molecule type" value="Genomic_DNA"/>
</dbReference>
<sequence>MIKRSQDQTEVHDKIIYKAETTTGWSVVVMPDGILIDNYHHGYTHIHPNPYKHKIKERINENTQQTIFMIVYKHIEENEEINLKTLIKELKK</sequence>